<evidence type="ECO:0000313" key="1">
    <source>
        <dbReference type="EMBL" id="JAH91340.1"/>
    </source>
</evidence>
<sequence length="65" mass="7704">MSRNTVFSRHLEMGSVKKMKSFPLHASVLLVCPKFADTREPYFRPWKCELSRSRRLRIEPQPSHC</sequence>
<reference evidence="1" key="2">
    <citation type="journal article" date="2015" name="Fish Shellfish Immunol.">
        <title>Early steps in the European eel (Anguilla anguilla)-Vibrio vulnificus interaction in the gills: Role of the RtxA13 toxin.</title>
        <authorList>
            <person name="Callol A."/>
            <person name="Pajuelo D."/>
            <person name="Ebbesson L."/>
            <person name="Teles M."/>
            <person name="MacKenzie S."/>
            <person name="Amaro C."/>
        </authorList>
    </citation>
    <scope>NUCLEOTIDE SEQUENCE</scope>
</reference>
<accession>A0A0E9WP63</accession>
<proteinExistence type="predicted"/>
<protein>
    <submittedName>
        <fullName evidence="1">Uncharacterized protein</fullName>
    </submittedName>
</protein>
<organism evidence="1">
    <name type="scientific">Anguilla anguilla</name>
    <name type="common">European freshwater eel</name>
    <name type="synonym">Muraena anguilla</name>
    <dbReference type="NCBI Taxonomy" id="7936"/>
    <lineage>
        <taxon>Eukaryota</taxon>
        <taxon>Metazoa</taxon>
        <taxon>Chordata</taxon>
        <taxon>Craniata</taxon>
        <taxon>Vertebrata</taxon>
        <taxon>Euteleostomi</taxon>
        <taxon>Actinopterygii</taxon>
        <taxon>Neopterygii</taxon>
        <taxon>Teleostei</taxon>
        <taxon>Anguilliformes</taxon>
        <taxon>Anguillidae</taxon>
        <taxon>Anguilla</taxon>
    </lineage>
</organism>
<name>A0A0E9WP63_ANGAN</name>
<reference evidence="1" key="1">
    <citation type="submission" date="2014-11" db="EMBL/GenBank/DDBJ databases">
        <authorList>
            <person name="Amaro Gonzalez C."/>
        </authorList>
    </citation>
    <scope>NUCLEOTIDE SEQUENCE</scope>
</reference>
<dbReference type="AlphaFoldDB" id="A0A0E9WP63"/>
<dbReference type="EMBL" id="GBXM01017237">
    <property type="protein sequence ID" value="JAH91340.1"/>
    <property type="molecule type" value="Transcribed_RNA"/>
</dbReference>